<dbReference type="GO" id="GO:0003712">
    <property type="term" value="F:transcription coregulator activity"/>
    <property type="evidence" value="ECO:0007669"/>
    <property type="project" value="InterPro"/>
</dbReference>
<keyword evidence="7" id="KW-0010">Activator</keyword>
<feature type="region of interest" description="Disordered" evidence="12">
    <location>
        <begin position="1"/>
        <end position="73"/>
    </location>
</feature>
<evidence type="ECO:0000256" key="6">
    <source>
        <dbReference type="ARBA" id="ARBA00023015"/>
    </source>
</evidence>
<keyword evidence="9" id="KW-0539">Nucleus</keyword>
<evidence type="ECO:0000256" key="8">
    <source>
        <dbReference type="ARBA" id="ARBA00023163"/>
    </source>
</evidence>
<keyword evidence="6" id="KW-0805">Transcription regulation</keyword>
<feature type="region of interest" description="Disordered" evidence="12">
    <location>
        <begin position="1488"/>
        <end position="1508"/>
    </location>
</feature>
<comment type="similarity">
    <text evidence="2">Belongs to the Mediator complex subunit 12 family.</text>
</comment>
<feature type="compositionally biased region" description="Pro residues" evidence="12">
    <location>
        <begin position="1381"/>
        <end position="1392"/>
    </location>
</feature>
<dbReference type="Pfam" id="PF09497">
    <property type="entry name" value="Med12"/>
    <property type="match status" value="1"/>
</dbReference>
<sequence>MTSRPGPGIHESLQSRGSGVPPRSQVQRRPSKPTHALVQPDCIDPTLEDERPPLPSAGEATRPPPRGRPPLFYATIPHHGAELPLHAFPYQPTVTLPPPPRPGSLHLRDASQQHRILPGGTGVKDAPKPGGPEAVVPPVHFAGGKPADLFPWTGNNAEDTLSESLVKAGVSNKPHIMNESNTARPSLINNLKNKSGLSTLSTLFVAVLEKRQQTGRLQTPHTFKPPPRLTLRDSTREQWLHDLANPSTGLRRLSRTIPHGLTGKVLLEQCLNKSIPLPRALWLAKCVGINELRAHKRKGQAGTVTWGRGWTSSVEQFIDGVVGSIGQGDWKARITYALQLATHLYKEHLLDDDHFLDWIVNGLDTCPSERLFVWLLVVSISHYWSGIACCRRRGKRLAESLCNQLEKIYRLEDLSPYMAVLQYLENTIVRLLATRPACLLLPTTWTRYGPLLQRLAERRNQSQVMQAVRRLEQRNARLLQSPKNIPSATQTPAGRVYRILDAVDYNKPVRIEDLSLDCMEIVLDAPKLIGILLQWSCSCFRDGSHRIYLATRLLRRWDHLGADVYEGVISYLRDMSWLATGDLSILFKIVAELVRSKTFATGRYLQWLIATGSVGHNTDLSSPNSWPLRLVTEIPLSGLPDQIRTLRSTILRGTAHSAESEEMALGYAEHMISQTLPALFGLYNTTTRLDETELDKLSPTVKFELGIWLRGQVAQYAEVNQRVPTKDPSVEETAAVSLLTPLEFHIVRSYLERFGDLAILADMVGIATSSLDPSVLASAADTIHYHIKAFRAIGAFDPLFTRVATRYAALRTIRFPDRELLFSLTNLARTSQADGQLSQLLHFDLSQLSQKNSLAACSPASDNMGEVMQTGSFSDDEIERILSSGTSMDQQMMARVLRKIVGNLEEHLAKDSLHFRPHHGWFHRLRSFDEPTFDMVANEWLILSLMAQRSETLWVALPTLIGSGCMALATFLDTMRACVAKFKSSPTESGFQSALKSLHILLPSESFAQSCSLQDAYRYRLEQRRLCREAEGRLMQCIGEIVGLGSMISPQRAHAQLSNLLCSTPVLLILKDRLISNPATMSKLNQEPFSRYFKPSLEALLDPHGHLRLSEKSPEEQVLAIFALASELSLPICQAAIEQVFSSDTISRGPLNEALPAALLSAIKRAVEHEQSSGLELLANLDVALTDQIRQHAEREVINASTFLTAPFNNEADASGIVSPAVVQKYLTVIDLTSSNRTETLDQSAMLLALIERLKGIAQVLDDNKMSVLDAYAWLSALLRLAVSHASTILSNATHQHQTALMSAMTALLIHSVLGTYPMITEHIFDVTVFLSDYISDDVRFHVTRLDGVRLSNDARCVFILGVTAPVDGWLVLAKPVNPPLNPTSSQPPTPTPLQSQPSPYQSPQLSAAGSATPQQRYLNQQQQRQQQMQHTQQAQQMRSYPQFPQHPQNKMLPAQLQRTPSGQASQSPLQQMQQMQQMQQRAMQPSPVYSQRPTPAAGQAQMGTQAPGKLQIRQEREIRQYPFVQPRWEILAESSGNPNANETAINLSLFGARKV</sequence>
<evidence type="ECO:0000256" key="3">
    <source>
        <dbReference type="ARBA" id="ARBA00011629"/>
    </source>
</evidence>
<evidence type="ECO:0000256" key="4">
    <source>
        <dbReference type="ARBA" id="ARBA00019622"/>
    </source>
</evidence>
<keyword evidence="5" id="KW-0678">Repressor</keyword>
<proteinExistence type="inferred from homology"/>
<keyword evidence="15" id="KW-1185">Reference proteome</keyword>
<comment type="subcellular location">
    <subcellularLocation>
        <location evidence="1">Nucleus</location>
    </subcellularLocation>
</comment>
<dbReference type="InterPro" id="IPR019035">
    <property type="entry name" value="Mediator_Med12"/>
</dbReference>
<feature type="compositionally biased region" description="Low complexity" evidence="12">
    <location>
        <begin position="1415"/>
        <end position="1437"/>
    </location>
</feature>
<keyword evidence="8" id="KW-0804">Transcription</keyword>
<feature type="compositionally biased region" description="Low complexity" evidence="12">
    <location>
        <begin position="1393"/>
        <end position="1407"/>
    </location>
</feature>
<dbReference type="PANTHER" id="PTHR46567">
    <property type="entry name" value="MEDIATOR OF RNA POLYMERASE II TRANSCRIPTION SUBUNIT 12"/>
    <property type="match status" value="1"/>
</dbReference>
<dbReference type="Pfam" id="PF25326">
    <property type="entry name" value="ARM_SRB8"/>
    <property type="match status" value="1"/>
</dbReference>
<feature type="region of interest" description="Disordered" evidence="12">
    <location>
        <begin position="1381"/>
        <end position="1449"/>
    </location>
</feature>
<dbReference type="GO" id="GO:0006357">
    <property type="term" value="P:regulation of transcription by RNA polymerase II"/>
    <property type="evidence" value="ECO:0007669"/>
    <property type="project" value="InterPro"/>
</dbReference>
<evidence type="ECO:0000313" key="14">
    <source>
        <dbReference type="EMBL" id="KAF1830169.1"/>
    </source>
</evidence>
<evidence type="ECO:0000256" key="2">
    <source>
        <dbReference type="ARBA" id="ARBA00010289"/>
    </source>
</evidence>
<organism evidence="14 15">
    <name type="scientific">Decorospora gaudefroyi</name>
    <dbReference type="NCBI Taxonomy" id="184978"/>
    <lineage>
        <taxon>Eukaryota</taxon>
        <taxon>Fungi</taxon>
        <taxon>Dikarya</taxon>
        <taxon>Ascomycota</taxon>
        <taxon>Pezizomycotina</taxon>
        <taxon>Dothideomycetes</taxon>
        <taxon>Pleosporomycetidae</taxon>
        <taxon>Pleosporales</taxon>
        <taxon>Pleosporineae</taxon>
        <taxon>Pleosporaceae</taxon>
        <taxon>Decorospora</taxon>
    </lineage>
</organism>
<dbReference type="Proteomes" id="UP000800040">
    <property type="component" value="Unassembled WGS sequence"/>
</dbReference>
<evidence type="ECO:0000256" key="11">
    <source>
        <dbReference type="ARBA" id="ARBA00032010"/>
    </source>
</evidence>
<comment type="subunit">
    <text evidence="3">Component of the SRB8-11 complex, which itself associates with the Mediator complex.</text>
</comment>
<evidence type="ECO:0000256" key="12">
    <source>
        <dbReference type="SAM" id="MobiDB-lite"/>
    </source>
</evidence>
<comment type="function">
    <text evidence="10">Component of the SRB8-11 complex. The SRB8-11 complex is a regulatory module of the Mediator complex which is itself involved in regulation of basal and activated RNA polymerase II-dependent transcription. The SRB8-11 complex may be involved in the transcriptional repression of a subset of genes regulated by Mediator. It may inhibit the association of the Mediator complex with RNA polymerase II to form the holoenzyme complex.</text>
</comment>
<evidence type="ECO:0000259" key="13">
    <source>
        <dbReference type="SMART" id="SM01281"/>
    </source>
</evidence>
<feature type="domain" description="Mediator complex subunit Med12" evidence="13">
    <location>
        <begin position="222"/>
        <end position="285"/>
    </location>
</feature>
<dbReference type="PANTHER" id="PTHR46567:SF1">
    <property type="entry name" value="MEDIATOR OF RNA POLYMERASE II TRANSCRIPTION SUBUNIT 12"/>
    <property type="match status" value="1"/>
</dbReference>
<dbReference type="EMBL" id="ML975407">
    <property type="protein sequence ID" value="KAF1830169.1"/>
    <property type="molecule type" value="Genomic_DNA"/>
</dbReference>
<dbReference type="GO" id="GO:0016592">
    <property type="term" value="C:mediator complex"/>
    <property type="evidence" value="ECO:0007669"/>
    <property type="project" value="InterPro"/>
</dbReference>
<evidence type="ECO:0000256" key="9">
    <source>
        <dbReference type="ARBA" id="ARBA00023242"/>
    </source>
</evidence>
<dbReference type="SMART" id="SM01281">
    <property type="entry name" value="Med12"/>
    <property type="match status" value="1"/>
</dbReference>
<dbReference type="OrthoDB" id="20828at2759"/>
<evidence type="ECO:0000256" key="10">
    <source>
        <dbReference type="ARBA" id="ARBA00025661"/>
    </source>
</evidence>
<gene>
    <name evidence="14" type="ORF">BDW02DRAFT_114138</name>
</gene>
<evidence type="ECO:0000256" key="1">
    <source>
        <dbReference type="ARBA" id="ARBA00004123"/>
    </source>
</evidence>
<evidence type="ECO:0000256" key="7">
    <source>
        <dbReference type="ARBA" id="ARBA00023159"/>
    </source>
</evidence>
<evidence type="ECO:0000256" key="5">
    <source>
        <dbReference type="ARBA" id="ARBA00022491"/>
    </source>
</evidence>
<protein>
    <recommendedName>
        <fullName evidence="4">Mediator of RNA polymerase II transcription subunit 12</fullName>
    </recommendedName>
    <alternativeName>
        <fullName evidence="11">Mediator complex subunit 12</fullName>
    </alternativeName>
</protein>
<dbReference type="InterPro" id="IPR057344">
    <property type="entry name" value="ARM_SRB8"/>
</dbReference>
<evidence type="ECO:0000313" key="15">
    <source>
        <dbReference type="Proteomes" id="UP000800040"/>
    </source>
</evidence>
<reference evidence="14" key="1">
    <citation type="submission" date="2020-01" db="EMBL/GenBank/DDBJ databases">
        <authorList>
            <consortium name="DOE Joint Genome Institute"/>
            <person name="Haridas S."/>
            <person name="Albert R."/>
            <person name="Binder M."/>
            <person name="Bloem J."/>
            <person name="Labutti K."/>
            <person name="Salamov A."/>
            <person name="Andreopoulos B."/>
            <person name="Baker S.E."/>
            <person name="Barry K."/>
            <person name="Bills G."/>
            <person name="Bluhm B.H."/>
            <person name="Cannon C."/>
            <person name="Castanera R."/>
            <person name="Culley D.E."/>
            <person name="Daum C."/>
            <person name="Ezra D."/>
            <person name="Gonzalez J.B."/>
            <person name="Henrissat B."/>
            <person name="Kuo A."/>
            <person name="Liang C."/>
            <person name="Lipzen A."/>
            <person name="Lutzoni F."/>
            <person name="Magnuson J."/>
            <person name="Mondo S."/>
            <person name="Nolan M."/>
            <person name="Ohm R."/>
            <person name="Pangilinan J."/>
            <person name="Park H.-J."/>
            <person name="Ramirez L."/>
            <person name="Alfaro M."/>
            <person name="Sun H."/>
            <person name="Tritt A."/>
            <person name="Yoshinaga Y."/>
            <person name="Zwiers L.-H."/>
            <person name="Turgeon B.G."/>
            <person name="Goodwin S.B."/>
            <person name="Spatafora J.W."/>
            <person name="Crous P.W."/>
            <person name="Grigoriev I.V."/>
        </authorList>
    </citation>
    <scope>NUCLEOTIDE SEQUENCE</scope>
    <source>
        <strain evidence="14">P77</strain>
    </source>
</reference>
<name>A0A6A5K002_9PLEO</name>
<accession>A0A6A5K002</accession>